<dbReference type="Pfam" id="PF00440">
    <property type="entry name" value="TetR_N"/>
    <property type="match status" value="1"/>
</dbReference>
<feature type="domain" description="HTH tetR-type" evidence="4">
    <location>
        <begin position="1"/>
        <end position="55"/>
    </location>
</feature>
<organism evidence="5 6">
    <name type="scientific">Halalkalibacter suaedae</name>
    <dbReference type="NCBI Taxonomy" id="2822140"/>
    <lineage>
        <taxon>Bacteria</taxon>
        <taxon>Bacillati</taxon>
        <taxon>Bacillota</taxon>
        <taxon>Bacilli</taxon>
        <taxon>Bacillales</taxon>
        <taxon>Bacillaceae</taxon>
        <taxon>Halalkalibacter</taxon>
    </lineage>
</organism>
<sequence length="190" mass="22259">MKRALLSLMKKKDFKSISITEIVHEADVNRGTFYKNYVYKEDILDEIICDVTNDLIMSFREPYKDLEKIDVRYLTSKAIKIFEHVETHASFYTLIASSTNFAGFENKLCQEIKQLLFNDFAYSLSNQTIDINILASYHSYALVGMIMEWVHTDYQYSSEYMAEQLLEIIRNSQRISIKEISVEVVEKKSN</sequence>
<dbReference type="InterPro" id="IPR050624">
    <property type="entry name" value="HTH-type_Tx_Regulator"/>
</dbReference>
<dbReference type="PANTHER" id="PTHR43479:SF7">
    <property type="entry name" value="TETR-FAMILY TRANSCRIPTIONAL REGULATOR"/>
    <property type="match status" value="1"/>
</dbReference>
<reference evidence="5" key="1">
    <citation type="submission" date="2021-03" db="EMBL/GenBank/DDBJ databases">
        <title>Bacillus suaedae sp. nov., isolated from Suaeda aralocaspica.</title>
        <authorList>
            <person name="Lei R.F.R."/>
        </authorList>
    </citation>
    <scope>NUCLEOTIDE SEQUENCE</scope>
    <source>
        <strain evidence="5">YZJH907-2</strain>
    </source>
</reference>
<dbReference type="InterPro" id="IPR001647">
    <property type="entry name" value="HTH_TetR"/>
</dbReference>
<keyword evidence="6" id="KW-1185">Reference proteome</keyword>
<protein>
    <submittedName>
        <fullName evidence="5">TetR/AcrR family transcriptional regulator C-terminal domain-containing protein</fullName>
    </submittedName>
</protein>
<dbReference type="Proteomes" id="UP000678228">
    <property type="component" value="Unassembled WGS sequence"/>
</dbReference>
<dbReference type="InterPro" id="IPR039532">
    <property type="entry name" value="TetR_C_Firmicutes"/>
</dbReference>
<gene>
    <name evidence="5" type="ORF">J7W16_17305</name>
</gene>
<proteinExistence type="predicted"/>
<dbReference type="InterPro" id="IPR009057">
    <property type="entry name" value="Homeodomain-like_sf"/>
</dbReference>
<evidence type="ECO:0000256" key="1">
    <source>
        <dbReference type="ARBA" id="ARBA00022491"/>
    </source>
</evidence>
<dbReference type="PROSITE" id="PS50977">
    <property type="entry name" value="HTH_TETR_2"/>
    <property type="match status" value="1"/>
</dbReference>
<keyword evidence="1" id="KW-0678">Repressor</keyword>
<evidence type="ECO:0000256" key="3">
    <source>
        <dbReference type="PROSITE-ProRule" id="PRU00335"/>
    </source>
</evidence>
<dbReference type="SUPFAM" id="SSF46689">
    <property type="entry name" value="Homeodomain-like"/>
    <property type="match status" value="1"/>
</dbReference>
<dbReference type="AlphaFoldDB" id="A0A940WWB3"/>
<name>A0A940WWB3_9BACI</name>
<comment type="caution">
    <text evidence="5">The sequence shown here is derived from an EMBL/GenBank/DDBJ whole genome shotgun (WGS) entry which is preliminary data.</text>
</comment>
<evidence type="ECO:0000313" key="5">
    <source>
        <dbReference type="EMBL" id="MBP3952883.1"/>
    </source>
</evidence>
<dbReference type="EMBL" id="JAGKSQ010000008">
    <property type="protein sequence ID" value="MBP3952883.1"/>
    <property type="molecule type" value="Genomic_DNA"/>
</dbReference>
<keyword evidence="2 3" id="KW-0238">DNA-binding</keyword>
<dbReference type="Pfam" id="PF14278">
    <property type="entry name" value="TetR_C_8"/>
    <property type="match status" value="1"/>
</dbReference>
<dbReference type="PANTHER" id="PTHR43479">
    <property type="entry name" value="ACREF/ENVCD OPERON REPRESSOR-RELATED"/>
    <property type="match status" value="1"/>
</dbReference>
<evidence type="ECO:0000256" key="2">
    <source>
        <dbReference type="ARBA" id="ARBA00023125"/>
    </source>
</evidence>
<evidence type="ECO:0000259" key="4">
    <source>
        <dbReference type="PROSITE" id="PS50977"/>
    </source>
</evidence>
<dbReference type="Gene3D" id="1.10.357.10">
    <property type="entry name" value="Tetracycline Repressor, domain 2"/>
    <property type="match status" value="1"/>
</dbReference>
<feature type="DNA-binding region" description="H-T-H motif" evidence="3">
    <location>
        <begin position="18"/>
        <end position="37"/>
    </location>
</feature>
<evidence type="ECO:0000313" key="6">
    <source>
        <dbReference type="Proteomes" id="UP000678228"/>
    </source>
</evidence>
<accession>A0A940WWB3</accession>
<dbReference type="GO" id="GO:0003677">
    <property type="term" value="F:DNA binding"/>
    <property type="evidence" value="ECO:0007669"/>
    <property type="project" value="UniProtKB-UniRule"/>
</dbReference>